<proteinExistence type="predicted"/>
<dbReference type="Pfam" id="PF00884">
    <property type="entry name" value="Sulfatase"/>
    <property type="match status" value="1"/>
</dbReference>
<dbReference type="RefSeq" id="WP_011045151.1">
    <property type="nucleotide sequence ID" value="NC_003910.7"/>
</dbReference>
<organism evidence="3 4">
    <name type="scientific">Colwellia psychrerythraea (strain 34H / ATCC BAA-681)</name>
    <name type="common">Vibrio psychroerythus</name>
    <dbReference type="NCBI Taxonomy" id="167879"/>
    <lineage>
        <taxon>Bacteria</taxon>
        <taxon>Pseudomonadati</taxon>
        <taxon>Pseudomonadota</taxon>
        <taxon>Gammaproteobacteria</taxon>
        <taxon>Alteromonadales</taxon>
        <taxon>Colwelliaceae</taxon>
        <taxon>Colwellia</taxon>
    </lineage>
</organism>
<dbReference type="InterPro" id="IPR000917">
    <property type="entry name" value="Sulfatase_N"/>
</dbReference>
<evidence type="ECO:0000313" key="4">
    <source>
        <dbReference type="Proteomes" id="UP000000547"/>
    </source>
</evidence>
<dbReference type="eggNOG" id="COG1524">
    <property type="taxonomic scope" value="Bacteria"/>
</dbReference>
<dbReference type="SUPFAM" id="SSF53649">
    <property type="entry name" value="Alkaline phosphatase-like"/>
    <property type="match status" value="1"/>
</dbReference>
<sequence>MLKNLYLIMLLLTCFSINVNAATDTSAIDNSATGKNLVLVTIDGLRWQELFSGADAALLNNKKFVRKGHHLQEKFWHDNEENRRQLLMPFFWNTVVKEGMVIGNRKIGSNMSIANQWHFSYPGYSEIFTGVVDHSINSNKKKLNPQISFLEWLNTKNEYQHKLAAFGSWDVFPYILNKDRSQLYINAGFDSAEGYALSEQAKLLNNLQTEIPSPWHNVRLDSFTYRYAKDYLLTVKPKVMIIALGETDDFAHDGHYDSYLNSAHQTDKFIADLWHTLQTTPGYQDNTVLMITTDHGRGSNADDWQHHASKLAVQGYMKNLEAFPNGIVGSENIWFAAMGPGVIARGEIKTTQEVKQKQIAATALTLLGEDPKVFNPNAGSVIKEVF</sequence>
<dbReference type="KEGG" id="cps:CPS_4421"/>
<dbReference type="Proteomes" id="UP000000547">
    <property type="component" value="Chromosome"/>
</dbReference>
<reference evidence="3" key="1">
    <citation type="journal article" date="2005" name="Proc. Natl. Acad. Sci. U.S.A.">
        <title>The psychrophilic lifestyle as revealed by the genome sequence of Colwellia psychrerythraea 34H through genomic and proteomic analyses.</title>
        <authorList>
            <person name="Methe B.A."/>
            <person name="Nelson K.E."/>
            <person name="Deming J.W."/>
            <person name="Momen B."/>
            <person name="Melamud E."/>
            <person name="Zhang X."/>
            <person name="Moult J."/>
            <person name="Madupu R."/>
            <person name="Nelson W.C."/>
            <person name="Dodson R.J."/>
            <person name="Brinkac L.M."/>
            <person name="Daugherty S.C."/>
            <person name="Durkin A.S."/>
            <person name="DeBoy R.T."/>
            <person name="Kolonay J.F."/>
            <person name="Sullivan S.A."/>
            <person name="Zhou L."/>
            <person name="Davidsen T.M."/>
            <person name="Wu M."/>
            <person name="Huston A.L."/>
            <person name="Lewis M."/>
            <person name="Weaver B."/>
            <person name="Weidman J.F."/>
            <person name="Khouri H."/>
            <person name="Utterback T.R."/>
            <person name="Feldblyum T.V."/>
            <person name="Fraser C.M."/>
        </authorList>
    </citation>
    <scope>NUCLEOTIDE SEQUENCE [LARGE SCALE GENOMIC DNA]</scope>
    <source>
        <strain evidence="3">34H</strain>
    </source>
</reference>
<dbReference type="STRING" id="167879.CPS_4421"/>
<feature type="domain" description="Sulfatase N-terminal" evidence="2">
    <location>
        <begin position="126"/>
        <end position="308"/>
    </location>
</feature>
<dbReference type="InterPro" id="IPR017850">
    <property type="entry name" value="Alkaline_phosphatase_core_sf"/>
</dbReference>
<gene>
    <name evidence="3" type="ordered locus">CPS_4421</name>
</gene>
<feature type="chain" id="PRO_5004233911" description="Sulfatase N-terminal domain-containing protein" evidence="1">
    <location>
        <begin position="22"/>
        <end position="386"/>
    </location>
</feature>
<evidence type="ECO:0000256" key="1">
    <source>
        <dbReference type="SAM" id="SignalP"/>
    </source>
</evidence>
<dbReference type="HOGENOM" id="CLU_065578_0_0_6"/>
<evidence type="ECO:0000313" key="3">
    <source>
        <dbReference type="EMBL" id="AAZ24101.1"/>
    </source>
</evidence>
<dbReference type="AlphaFoldDB" id="Q47VV2"/>
<evidence type="ECO:0000259" key="2">
    <source>
        <dbReference type="Pfam" id="PF00884"/>
    </source>
</evidence>
<protein>
    <recommendedName>
        <fullName evidence="2">Sulfatase N-terminal domain-containing protein</fullName>
    </recommendedName>
</protein>
<name>Q47VV2_COLP3</name>
<accession>Q47VV2</accession>
<dbReference type="EMBL" id="CP000083">
    <property type="protein sequence ID" value="AAZ24101.1"/>
    <property type="molecule type" value="Genomic_DNA"/>
</dbReference>
<keyword evidence="1" id="KW-0732">Signal</keyword>
<dbReference type="Gene3D" id="3.40.720.10">
    <property type="entry name" value="Alkaline Phosphatase, subunit A"/>
    <property type="match status" value="1"/>
</dbReference>
<feature type="signal peptide" evidence="1">
    <location>
        <begin position="1"/>
        <end position="21"/>
    </location>
</feature>